<evidence type="ECO:0000313" key="3">
    <source>
        <dbReference type="Proteomes" id="UP001222275"/>
    </source>
</evidence>
<gene>
    <name evidence="2" type="ORF">NR989_09100</name>
</gene>
<protein>
    <submittedName>
        <fullName evidence="2">Uncharacterized protein</fullName>
    </submittedName>
</protein>
<feature type="transmembrane region" description="Helical" evidence="1">
    <location>
        <begin position="38"/>
        <end position="57"/>
    </location>
</feature>
<keyword evidence="3" id="KW-1185">Reference proteome</keyword>
<organism evidence="2 3">
    <name type="scientific">Thiomicrorhabdus lithotrophica</name>
    <dbReference type="NCBI Taxonomy" id="2949997"/>
    <lineage>
        <taxon>Bacteria</taxon>
        <taxon>Pseudomonadati</taxon>
        <taxon>Pseudomonadota</taxon>
        <taxon>Gammaproteobacteria</taxon>
        <taxon>Thiotrichales</taxon>
        <taxon>Piscirickettsiaceae</taxon>
        <taxon>Thiomicrorhabdus</taxon>
    </lineage>
</organism>
<keyword evidence="1" id="KW-0472">Membrane</keyword>
<dbReference type="Proteomes" id="UP001222275">
    <property type="component" value="Chromosome"/>
</dbReference>
<keyword evidence="1" id="KW-0812">Transmembrane</keyword>
<reference evidence="2 3" key="1">
    <citation type="submission" date="2022-06" db="EMBL/GenBank/DDBJ databases">
        <title>Thiomicrohabdus sp. nov, an obligately chemolithoautotrophic, sulfur-oxidizing bacterium isolated from beach of Guanyin Mountain. Amoy.</title>
        <authorList>
            <person name="Zhu H."/>
        </authorList>
    </citation>
    <scope>NUCLEOTIDE SEQUENCE [LARGE SCALE GENOMIC DNA]</scope>
    <source>
        <strain evidence="2 3">XGS-01</strain>
    </source>
</reference>
<sequence length="134" mass="15316">MIQFLKNAVFLWSLLVSFISGSIFYINEYSDFVTTHPVEVGIVALLLITWAATHFSFSSKVKTVEVKLDSGLHTLRVSILKAEVDRYYKCHKDSDSLSEDEGKYLYVLQKEMKELGVNSFTQRKVDSLLAKDIK</sequence>
<evidence type="ECO:0000313" key="2">
    <source>
        <dbReference type="EMBL" id="WEJ62164.1"/>
    </source>
</evidence>
<evidence type="ECO:0000256" key="1">
    <source>
        <dbReference type="SAM" id="Phobius"/>
    </source>
</evidence>
<name>A0ABY8C8C3_9GAMM</name>
<keyword evidence="1" id="KW-1133">Transmembrane helix</keyword>
<proteinExistence type="predicted"/>
<feature type="transmembrane region" description="Helical" evidence="1">
    <location>
        <begin position="7"/>
        <end position="26"/>
    </location>
</feature>
<accession>A0ABY8C8C3</accession>
<dbReference type="RefSeq" id="WP_275594421.1">
    <property type="nucleotide sequence ID" value="NZ_CP102381.1"/>
</dbReference>
<dbReference type="EMBL" id="CP102381">
    <property type="protein sequence ID" value="WEJ62164.1"/>
    <property type="molecule type" value="Genomic_DNA"/>
</dbReference>